<dbReference type="PANTHER" id="PTHR10010">
    <property type="entry name" value="SOLUTE CARRIER FAMILY 34 SODIUM PHOSPHATE , MEMBER 2-RELATED"/>
    <property type="match status" value="1"/>
</dbReference>
<feature type="transmembrane region" description="Helical" evidence="6">
    <location>
        <begin position="279"/>
        <end position="299"/>
    </location>
</feature>
<evidence type="ECO:0000256" key="5">
    <source>
        <dbReference type="ARBA" id="ARBA00023136"/>
    </source>
</evidence>
<evidence type="ECO:0000313" key="8">
    <source>
        <dbReference type="EMBL" id="TSJ77132.1"/>
    </source>
</evidence>
<sequence length="536" mass="57631">MVLIDIAGGVALILFGIRFLRKGLDRLAGERIHRWTATMQKRRGVALLGGLTFGAVAPSSTAQTLFTLQLLHAGRLSGDRLLIFLLGAGIGITATVQLISFHLFDYYAVLLVVGLLCFQYGRSEALRGIGQTVLGLGFVFLAMVLTSGAARALTADADFQTLMGVVTHYRLALVLFAAVVTVAMQSSTASIGLVLALGEAGAVDITVVLAVVIGTNLGLGVTSLIAGWGTLPGRRLTFANLLLKGVVAAAMLLAFDPILRLLAAFPGSLTRHGADLHTGFNVITAVLGLVFAGLLSGWLERIIKPAPPAGAGISVPTHLDERALASPVFALANASREILRLVDEIQAMFSGCWDAYLQGSAEQARRVRKRDDRIDELHTKIKNYLSRIPSEALNSRDSELRFGLLHFTSQLEAVGDIIEKEWCAQVIKHAEHPLSFAPADQANLAELARKVGHRLSLAASVLTTRDRELAKGFLHEGDELKEWCITVQKQHYDRLKSADAAALEASVHFIDMFNTLRRISGQVNSIGHTFTLAGEV</sequence>
<dbReference type="GO" id="GO:0044341">
    <property type="term" value="P:sodium-dependent phosphate transport"/>
    <property type="evidence" value="ECO:0007669"/>
    <property type="project" value="InterPro"/>
</dbReference>
<protein>
    <submittedName>
        <fullName evidence="8">Na/Pi cotransporter family protein</fullName>
    </submittedName>
</protein>
<evidence type="ECO:0000313" key="9">
    <source>
        <dbReference type="Proteomes" id="UP000315648"/>
    </source>
</evidence>
<evidence type="ECO:0000256" key="1">
    <source>
        <dbReference type="ARBA" id="ARBA00004651"/>
    </source>
</evidence>
<feature type="transmembrane region" description="Helical" evidence="6">
    <location>
        <begin position="106"/>
        <end position="122"/>
    </location>
</feature>
<feature type="transmembrane region" description="Helical" evidence="6">
    <location>
        <begin position="128"/>
        <end position="150"/>
    </location>
</feature>
<dbReference type="OrthoDB" id="9763003at2"/>
<comment type="subcellular location">
    <subcellularLocation>
        <location evidence="1">Cell membrane</location>
        <topology evidence="1">Multi-pass membrane protein</topology>
    </subcellularLocation>
</comment>
<name>A0A556QKK3_9BACT</name>
<keyword evidence="3 6" id="KW-0812">Transmembrane</keyword>
<feature type="transmembrane region" description="Helical" evidence="6">
    <location>
        <begin position="6"/>
        <end position="24"/>
    </location>
</feature>
<keyword evidence="5 6" id="KW-0472">Membrane</keyword>
<dbReference type="AlphaFoldDB" id="A0A556QKK3"/>
<keyword evidence="4 6" id="KW-1133">Transmembrane helix</keyword>
<dbReference type="SUPFAM" id="SSF109755">
    <property type="entry name" value="PhoU-like"/>
    <property type="match status" value="1"/>
</dbReference>
<evidence type="ECO:0000256" key="4">
    <source>
        <dbReference type="ARBA" id="ARBA00022989"/>
    </source>
</evidence>
<evidence type="ECO:0000256" key="6">
    <source>
        <dbReference type="SAM" id="Phobius"/>
    </source>
</evidence>
<organism evidence="8 9">
    <name type="scientific">Rariglobus hedericola</name>
    <dbReference type="NCBI Taxonomy" id="2597822"/>
    <lineage>
        <taxon>Bacteria</taxon>
        <taxon>Pseudomonadati</taxon>
        <taxon>Verrucomicrobiota</taxon>
        <taxon>Opitutia</taxon>
        <taxon>Opitutales</taxon>
        <taxon>Opitutaceae</taxon>
        <taxon>Rariglobus</taxon>
    </lineage>
</organism>
<proteinExistence type="predicted"/>
<feature type="transmembrane region" description="Helical" evidence="6">
    <location>
        <begin position="45"/>
        <end position="66"/>
    </location>
</feature>
<keyword evidence="9" id="KW-1185">Reference proteome</keyword>
<dbReference type="EMBL" id="VMBG01000002">
    <property type="protein sequence ID" value="TSJ77132.1"/>
    <property type="molecule type" value="Genomic_DNA"/>
</dbReference>
<feature type="transmembrane region" description="Helical" evidence="6">
    <location>
        <begin position="81"/>
        <end position="99"/>
    </location>
</feature>
<feature type="domain" description="PhoU" evidence="7">
    <location>
        <begin position="338"/>
        <end position="419"/>
    </location>
</feature>
<dbReference type="InterPro" id="IPR038078">
    <property type="entry name" value="PhoU-like_sf"/>
</dbReference>
<dbReference type="RefSeq" id="WP_144230953.1">
    <property type="nucleotide sequence ID" value="NZ_CBCRVV010000011.1"/>
</dbReference>
<keyword evidence="2" id="KW-1003">Cell membrane</keyword>
<dbReference type="NCBIfam" id="NF037997">
    <property type="entry name" value="Na_Pi_symport"/>
    <property type="match status" value="1"/>
</dbReference>
<gene>
    <name evidence="8" type="ORF">FPL22_13600</name>
</gene>
<evidence type="ECO:0000256" key="3">
    <source>
        <dbReference type="ARBA" id="ARBA00022692"/>
    </source>
</evidence>
<evidence type="ECO:0000256" key="2">
    <source>
        <dbReference type="ARBA" id="ARBA00022475"/>
    </source>
</evidence>
<dbReference type="GO" id="GO:0005886">
    <property type="term" value="C:plasma membrane"/>
    <property type="evidence" value="ECO:0007669"/>
    <property type="project" value="UniProtKB-SubCell"/>
</dbReference>
<dbReference type="InterPro" id="IPR026022">
    <property type="entry name" value="PhoU_dom"/>
</dbReference>
<comment type="caution">
    <text evidence="8">The sequence shown here is derived from an EMBL/GenBank/DDBJ whole genome shotgun (WGS) entry which is preliminary data.</text>
</comment>
<evidence type="ECO:0000259" key="7">
    <source>
        <dbReference type="Pfam" id="PF01895"/>
    </source>
</evidence>
<dbReference type="Pfam" id="PF01895">
    <property type="entry name" value="PhoU"/>
    <property type="match status" value="1"/>
</dbReference>
<dbReference type="GO" id="GO:0005436">
    <property type="term" value="F:sodium:phosphate symporter activity"/>
    <property type="evidence" value="ECO:0007669"/>
    <property type="project" value="InterPro"/>
</dbReference>
<dbReference type="PANTHER" id="PTHR10010:SF46">
    <property type="entry name" value="SODIUM-DEPENDENT PHOSPHATE TRANSPORT PROTEIN 2B"/>
    <property type="match status" value="1"/>
</dbReference>
<feature type="transmembrane region" description="Helical" evidence="6">
    <location>
        <begin position="241"/>
        <end position="259"/>
    </location>
</feature>
<feature type="transmembrane region" description="Helical" evidence="6">
    <location>
        <begin position="171"/>
        <end position="195"/>
    </location>
</feature>
<feature type="transmembrane region" description="Helical" evidence="6">
    <location>
        <begin position="207"/>
        <end position="229"/>
    </location>
</feature>
<dbReference type="InterPro" id="IPR003841">
    <property type="entry name" value="Na/Pi_transpt"/>
</dbReference>
<dbReference type="Gene3D" id="1.20.58.220">
    <property type="entry name" value="Phosphate transport system protein phou homolog 2, domain 2"/>
    <property type="match status" value="1"/>
</dbReference>
<dbReference type="Pfam" id="PF02690">
    <property type="entry name" value="Na_Pi_cotrans"/>
    <property type="match status" value="1"/>
</dbReference>
<reference evidence="8 9" key="1">
    <citation type="submission" date="2019-07" db="EMBL/GenBank/DDBJ databases">
        <title>Description of 53C-WASEF.</title>
        <authorList>
            <person name="Pitt A."/>
            <person name="Hahn M.W."/>
        </authorList>
    </citation>
    <scope>NUCLEOTIDE SEQUENCE [LARGE SCALE GENOMIC DNA]</scope>
    <source>
        <strain evidence="8 9">53C-WASEF</strain>
    </source>
</reference>
<dbReference type="Proteomes" id="UP000315648">
    <property type="component" value="Unassembled WGS sequence"/>
</dbReference>
<accession>A0A556QKK3</accession>